<accession>A0A4R2LNY6</accession>
<dbReference type="AlphaFoldDB" id="A0A4R2LNY6"/>
<organism evidence="1 2">
    <name type="scientific">Prevotella heparinolytica</name>
    <dbReference type="NCBI Taxonomy" id="28113"/>
    <lineage>
        <taxon>Bacteria</taxon>
        <taxon>Pseudomonadati</taxon>
        <taxon>Bacteroidota</taxon>
        <taxon>Bacteroidia</taxon>
        <taxon>Bacteroidales</taxon>
        <taxon>Bacteroidaceae</taxon>
        <taxon>Bacteroides</taxon>
    </lineage>
</organism>
<sequence length="34" mass="4097">MTCLKMNTNSFLKQIAQYTDIFCYLCPLFFKTRI</sequence>
<evidence type="ECO:0000313" key="1">
    <source>
        <dbReference type="EMBL" id="TCO95978.1"/>
    </source>
</evidence>
<evidence type="ECO:0000313" key="2">
    <source>
        <dbReference type="Proteomes" id="UP000295600"/>
    </source>
</evidence>
<dbReference type="EMBL" id="SLXB01000002">
    <property type="protein sequence ID" value="TCO95978.1"/>
    <property type="molecule type" value="Genomic_DNA"/>
</dbReference>
<gene>
    <name evidence="1" type="ORF">EV202_10278</name>
</gene>
<proteinExistence type="predicted"/>
<reference evidence="1 2" key="1">
    <citation type="submission" date="2019-03" db="EMBL/GenBank/DDBJ databases">
        <title>Genomic Encyclopedia of Type Strains, Phase IV (KMG-IV): sequencing the most valuable type-strain genomes for metagenomic binning, comparative biology and taxonomic classification.</title>
        <authorList>
            <person name="Goeker M."/>
        </authorList>
    </citation>
    <scope>NUCLEOTIDE SEQUENCE [LARGE SCALE GENOMIC DNA]</scope>
    <source>
        <strain evidence="1 2">DSM 23917</strain>
    </source>
</reference>
<name>A0A4R2LNY6_9BACE</name>
<comment type="caution">
    <text evidence="1">The sequence shown here is derived from an EMBL/GenBank/DDBJ whole genome shotgun (WGS) entry which is preliminary data.</text>
</comment>
<dbReference type="Proteomes" id="UP000295600">
    <property type="component" value="Unassembled WGS sequence"/>
</dbReference>
<protein>
    <submittedName>
        <fullName evidence="1">Uncharacterized protein</fullName>
    </submittedName>
</protein>